<dbReference type="Proteomes" id="UP000665043">
    <property type="component" value="Chromosome"/>
</dbReference>
<keyword evidence="1" id="KW-1133">Transmembrane helix</keyword>
<feature type="transmembrane region" description="Helical" evidence="1">
    <location>
        <begin position="300"/>
        <end position="317"/>
    </location>
</feature>
<gene>
    <name evidence="2" type="ORF">ERJ70_05885</name>
</gene>
<evidence type="ECO:0000313" key="2">
    <source>
        <dbReference type="EMBL" id="QTM98870.1"/>
    </source>
</evidence>
<feature type="transmembrane region" description="Helical" evidence="1">
    <location>
        <begin position="323"/>
        <end position="344"/>
    </location>
</feature>
<accession>A0ABX7VTF5</accession>
<feature type="transmembrane region" description="Helical" evidence="1">
    <location>
        <begin position="202"/>
        <end position="221"/>
    </location>
</feature>
<feature type="transmembrane region" description="Helical" evidence="1">
    <location>
        <begin position="124"/>
        <end position="142"/>
    </location>
</feature>
<evidence type="ECO:0000313" key="3">
    <source>
        <dbReference type="Proteomes" id="UP000665043"/>
    </source>
</evidence>
<keyword evidence="1" id="KW-0472">Membrane</keyword>
<organism evidence="2 3">
    <name type="scientific">Sediminibacillus dalangtanensis</name>
    <dbReference type="NCBI Taxonomy" id="2729421"/>
    <lineage>
        <taxon>Bacteria</taxon>
        <taxon>Bacillati</taxon>
        <taxon>Bacillota</taxon>
        <taxon>Bacilli</taxon>
        <taxon>Bacillales</taxon>
        <taxon>Bacillaceae</taxon>
        <taxon>Sediminibacillus</taxon>
    </lineage>
</organism>
<feature type="transmembrane region" description="Helical" evidence="1">
    <location>
        <begin position="25"/>
        <end position="52"/>
    </location>
</feature>
<protein>
    <recommendedName>
        <fullName evidence="4">ABC transporter permease</fullName>
    </recommendedName>
</protein>
<feature type="transmembrane region" description="Helical" evidence="1">
    <location>
        <begin position="432"/>
        <end position="459"/>
    </location>
</feature>
<evidence type="ECO:0008006" key="4">
    <source>
        <dbReference type="Google" id="ProtNLM"/>
    </source>
</evidence>
<feature type="transmembrane region" description="Helical" evidence="1">
    <location>
        <begin position="365"/>
        <end position="387"/>
    </location>
</feature>
<keyword evidence="3" id="KW-1185">Reference proteome</keyword>
<proteinExistence type="predicted"/>
<sequence length="475" mass="55216">MTGFENPWSVYRYVKRHRFRKKSKLYKLAFGVSFDVTISIYLGAFLLFGFFILYETLQESAERILQLQSFVTANYLNLMLIMLVRPVVTSYTRPGVLFSSAELKLSMLPFSKQQLWQYCIGEKMLKTTAFWTVLASLIAFITPLSFRFVMVTAGLIILMEVLVAVPQWRLYQKRFLMKLIASAGIVVIAAIVRMLNMFVGGSAWWMAALFVLLTGTNILLLKRATQSVNWSKVVQTNDLIIWNMWFINKISQMEIKPPPKQGWIQQLFTSRVNRKRFDYSDPVSIYRRLWKTYLLEQKEAVIRTIGSVLILLVLLGSRNDWLFGFGIALAIFLFVQMASSFFTGGFGNRLVYCLPWELKQWKRGFFFWFARAGLIICLVLTMCLLMLQEQLWWFPVQLWFYIGLTKRFFDYQLEIKMSVLAKTKRQMPVDQTLMVSLLFCLAANSIAYPFVSVIGMVMLGWKQKEYVLLAGKGGR</sequence>
<feature type="transmembrane region" description="Helical" evidence="1">
    <location>
        <begin position="64"/>
        <end position="84"/>
    </location>
</feature>
<evidence type="ECO:0000256" key="1">
    <source>
        <dbReference type="SAM" id="Phobius"/>
    </source>
</evidence>
<dbReference type="RefSeq" id="WP_209367868.1">
    <property type="nucleotide sequence ID" value="NZ_CP046956.1"/>
</dbReference>
<keyword evidence="1" id="KW-0812">Transmembrane</keyword>
<reference evidence="2 3" key="1">
    <citation type="submission" date="2019-12" db="EMBL/GenBank/DDBJ databases">
        <title>The whole genome sequencing of a strain isolated from a Mars analog, Dalangtan Playa.</title>
        <authorList>
            <person name="Huang T."/>
        </authorList>
    </citation>
    <scope>NUCLEOTIDE SEQUENCE [LARGE SCALE GENOMIC DNA]</scope>
    <source>
        <strain evidence="2 3">DP4-553-S</strain>
    </source>
</reference>
<dbReference type="EMBL" id="CP046956">
    <property type="protein sequence ID" value="QTM98870.1"/>
    <property type="molecule type" value="Genomic_DNA"/>
</dbReference>
<name>A0ABX7VTF5_9BACI</name>
<feature type="transmembrane region" description="Helical" evidence="1">
    <location>
        <begin position="175"/>
        <end position="196"/>
    </location>
</feature>